<name>A0A915KKI0_ROMCU</name>
<feature type="transmembrane region" description="Helical" evidence="1">
    <location>
        <begin position="28"/>
        <end position="46"/>
    </location>
</feature>
<dbReference type="WBParaSite" id="nRc.2.0.1.t38344-RA">
    <property type="protein sequence ID" value="nRc.2.0.1.t38344-RA"/>
    <property type="gene ID" value="nRc.2.0.1.g38344"/>
</dbReference>
<sequence length="75" mass="8139">EKSVAKEFKVAAAGLTLTLTKIVEVARFLYVGFIFGVTAIVFADLAQPIVEENRVRSNLIFGLVACMKPSAHSQI</sequence>
<keyword evidence="1" id="KW-0812">Transmembrane</keyword>
<dbReference type="AlphaFoldDB" id="A0A915KKI0"/>
<proteinExistence type="predicted"/>
<evidence type="ECO:0000313" key="2">
    <source>
        <dbReference type="Proteomes" id="UP000887565"/>
    </source>
</evidence>
<dbReference type="Proteomes" id="UP000887565">
    <property type="component" value="Unplaced"/>
</dbReference>
<evidence type="ECO:0000256" key="1">
    <source>
        <dbReference type="SAM" id="Phobius"/>
    </source>
</evidence>
<protein>
    <submittedName>
        <fullName evidence="3">Uncharacterized protein</fullName>
    </submittedName>
</protein>
<keyword evidence="2" id="KW-1185">Reference proteome</keyword>
<keyword evidence="1" id="KW-0472">Membrane</keyword>
<evidence type="ECO:0000313" key="3">
    <source>
        <dbReference type="WBParaSite" id="nRc.2.0.1.t38344-RA"/>
    </source>
</evidence>
<accession>A0A915KKI0</accession>
<keyword evidence="1" id="KW-1133">Transmembrane helix</keyword>
<reference evidence="3" key="1">
    <citation type="submission" date="2022-11" db="UniProtKB">
        <authorList>
            <consortium name="WormBaseParasite"/>
        </authorList>
    </citation>
    <scope>IDENTIFICATION</scope>
</reference>
<organism evidence="2 3">
    <name type="scientific">Romanomermis culicivorax</name>
    <name type="common">Nematode worm</name>
    <dbReference type="NCBI Taxonomy" id="13658"/>
    <lineage>
        <taxon>Eukaryota</taxon>
        <taxon>Metazoa</taxon>
        <taxon>Ecdysozoa</taxon>
        <taxon>Nematoda</taxon>
        <taxon>Enoplea</taxon>
        <taxon>Dorylaimia</taxon>
        <taxon>Mermithida</taxon>
        <taxon>Mermithoidea</taxon>
        <taxon>Mermithidae</taxon>
        <taxon>Romanomermis</taxon>
    </lineage>
</organism>